<evidence type="ECO:0000256" key="7">
    <source>
        <dbReference type="ARBA" id="ARBA00023242"/>
    </source>
</evidence>
<dbReference type="AlphaFoldDB" id="A0A081A467"/>
<gene>
    <name evidence="9" type="ORF">F444_10444</name>
</gene>
<evidence type="ECO:0000256" key="4">
    <source>
        <dbReference type="ARBA" id="ARBA00022603"/>
    </source>
</evidence>
<keyword evidence="6" id="KW-0949">S-adenosyl-L-methionine</keyword>
<dbReference type="EMBL" id="ANJA01001856">
    <property type="protein sequence ID" value="ETO73678.1"/>
    <property type="molecule type" value="Genomic_DNA"/>
</dbReference>
<keyword evidence="5" id="KW-0808">Transferase</keyword>
<evidence type="ECO:0000313" key="9">
    <source>
        <dbReference type="EMBL" id="ETO73678.1"/>
    </source>
</evidence>
<dbReference type="InterPro" id="IPR001214">
    <property type="entry name" value="SET_dom"/>
</dbReference>
<evidence type="ECO:0000259" key="8">
    <source>
        <dbReference type="PROSITE" id="PS50280"/>
    </source>
</evidence>
<name>A0A081A467_PHYNI</name>
<dbReference type="PROSITE" id="PS50280">
    <property type="entry name" value="SET"/>
    <property type="match status" value="1"/>
</dbReference>
<sequence>MPGLSASELHPASLYAGDTIEYYSMAFVAGDPRGHRTSVVLRVDEDVQAEYPISVDTGEVIPRDLMVKLSIDRFGNRFKPAYAIWRKLRSYTLIPGQCAAPTRSSAFSKALPGIIQTAIESAMRGGRAECEEIVPETSGDENDQDEVAMPDETGVAASSSSHVDGDGHLVGEDVDDDAKDRCACEEIYETPLPTDPTGDAPTNVDEITSSISHTDAQPCGAVENDRASAKEPTASEEIAAAAAVPDPTDQEVLDAEEYLRQIPNRLARAKIRHQAKKRAGSWHVPRSRKRRHQAKCAVTRSGTKIHHAHSVKAMKMKDILNIAGVRLRLHDLHDRRPVYKDPATEERVLSTELPWPKDIQYVTKCITNGVRFPDLGSIHKCRCIGDCFWDSCDNAEASVYCTPNCCNLSARCSNAPIVRKTLKLFDTGRVGLGVYTTTNLDVGDIVGEYTGELSEWSALVPGQPDQALKHNSGYTLLYNTKSTKKKFVYVDAANSGCITRFISHACDPNAVFVEMQNRRNVKVFVKMVKDVKAGAEITVQYGNERWFVCACDECWEGQAGKPGSK</sequence>
<dbReference type="PANTHER" id="PTHR22884">
    <property type="entry name" value="SET DOMAIN PROTEINS"/>
    <property type="match status" value="1"/>
</dbReference>
<evidence type="ECO:0000256" key="5">
    <source>
        <dbReference type="ARBA" id="ARBA00022679"/>
    </source>
</evidence>
<evidence type="ECO:0000256" key="1">
    <source>
        <dbReference type="ARBA" id="ARBA00004123"/>
    </source>
</evidence>
<evidence type="ECO:0000256" key="6">
    <source>
        <dbReference type="ARBA" id="ARBA00022691"/>
    </source>
</evidence>
<feature type="domain" description="SET" evidence="8">
    <location>
        <begin position="420"/>
        <end position="542"/>
    </location>
</feature>
<keyword evidence="4" id="KW-0489">Methyltransferase</keyword>
<dbReference type="OrthoDB" id="59296at2759"/>
<proteinExistence type="predicted"/>
<protein>
    <recommendedName>
        <fullName evidence="8">SET domain-containing protein</fullName>
    </recommendedName>
</protein>
<keyword evidence="7" id="KW-0539">Nucleus</keyword>
<dbReference type="Proteomes" id="UP000028582">
    <property type="component" value="Unassembled WGS sequence"/>
</dbReference>
<comment type="caution">
    <text evidence="9">The sequence shown here is derived from an EMBL/GenBank/DDBJ whole genome shotgun (WGS) entry which is preliminary data.</text>
</comment>
<dbReference type="GO" id="GO:0008168">
    <property type="term" value="F:methyltransferase activity"/>
    <property type="evidence" value="ECO:0007669"/>
    <property type="project" value="UniProtKB-KW"/>
</dbReference>
<keyword evidence="3" id="KW-0158">Chromosome</keyword>
<evidence type="ECO:0000256" key="2">
    <source>
        <dbReference type="ARBA" id="ARBA00004286"/>
    </source>
</evidence>
<dbReference type="GO" id="GO:0032259">
    <property type="term" value="P:methylation"/>
    <property type="evidence" value="ECO:0007669"/>
    <property type="project" value="UniProtKB-KW"/>
</dbReference>
<dbReference type="InterPro" id="IPR046341">
    <property type="entry name" value="SET_dom_sf"/>
</dbReference>
<organism evidence="9 10">
    <name type="scientific">Phytophthora nicotianae P1976</name>
    <dbReference type="NCBI Taxonomy" id="1317066"/>
    <lineage>
        <taxon>Eukaryota</taxon>
        <taxon>Sar</taxon>
        <taxon>Stramenopiles</taxon>
        <taxon>Oomycota</taxon>
        <taxon>Peronosporomycetes</taxon>
        <taxon>Peronosporales</taxon>
        <taxon>Peronosporaceae</taxon>
        <taxon>Phytophthora</taxon>
    </lineage>
</organism>
<evidence type="ECO:0000256" key="3">
    <source>
        <dbReference type="ARBA" id="ARBA00022454"/>
    </source>
</evidence>
<dbReference type="SMART" id="SM00317">
    <property type="entry name" value="SET"/>
    <property type="match status" value="1"/>
</dbReference>
<dbReference type="SUPFAM" id="SSF82199">
    <property type="entry name" value="SET domain"/>
    <property type="match status" value="1"/>
</dbReference>
<dbReference type="InterPro" id="IPR050777">
    <property type="entry name" value="SET2_Histone-Lys_MeTrsfase"/>
</dbReference>
<dbReference type="GO" id="GO:0005694">
    <property type="term" value="C:chromosome"/>
    <property type="evidence" value="ECO:0007669"/>
    <property type="project" value="UniProtKB-SubCell"/>
</dbReference>
<dbReference type="Gene3D" id="2.170.270.10">
    <property type="entry name" value="SET domain"/>
    <property type="match status" value="1"/>
</dbReference>
<comment type="subcellular location">
    <subcellularLocation>
        <location evidence="2">Chromosome</location>
    </subcellularLocation>
    <subcellularLocation>
        <location evidence="1">Nucleus</location>
    </subcellularLocation>
</comment>
<dbReference type="Pfam" id="PF00856">
    <property type="entry name" value="SET"/>
    <property type="match status" value="1"/>
</dbReference>
<dbReference type="GO" id="GO:0005634">
    <property type="term" value="C:nucleus"/>
    <property type="evidence" value="ECO:0007669"/>
    <property type="project" value="UniProtKB-SubCell"/>
</dbReference>
<accession>A0A081A467</accession>
<reference evidence="9 10" key="1">
    <citation type="submission" date="2013-11" db="EMBL/GenBank/DDBJ databases">
        <title>The Genome Sequence of Phytophthora parasitica P1976.</title>
        <authorList>
            <consortium name="The Broad Institute Genomics Platform"/>
            <person name="Russ C."/>
            <person name="Tyler B."/>
            <person name="Panabieres F."/>
            <person name="Shan W."/>
            <person name="Tripathy S."/>
            <person name="Grunwald N."/>
            <person name="Machado M."/>
            <person name="Johnson C.S."/>
            <person name="Walker B."/>
            <person name="Young S."/>
            <person name="Zeng Q."/>
            <person name="Gargeya S."/>
            <person name="Fitzgerald M."/>
            <person name="Haas B."/>
            <person name="Abouelleil A."/>
            <person name="Allen A.W."/>
            <person name="Alvarado L."/>
            <person name="Arachchi H.M."/>
            <person name="Berlin A.M."/>
            <person name="Chapman S.B."/>
            <person name="Gainer-Dewar J."/>
            <person name="Goldberg J."/>
            <person name="Griggs A."/>
            <person name="Gujja S."/>
            <person name="Hansen M."/>
            <person name="Howarth C."/>
            <person name="Imamovic A."/>
            <person name="Ireland A."/>
            <person name="Larimer J."/>
            <person name="McCowan C."/>
            <person name="Murphy C."/>
            <person name="Pearson M."/>
            <person name="Poon T.W."/>
            <person name="Priest M."/>
            <person name="Roberts A."/>
            <person name="Saif S."/>
            <person name="Shea T."/>
            <person name="Sisk P."/>
            <person name="Sykes S."/>
            <person name="Wortman J."/>
            <person name="Nusbaum C."/>
            <person name="Birren B."/>
        </authorList>
    </citation>
    <scope>NUCLEOTIDE SEQUENCE [LARGE SCALE GENOMIC DNA]</scope>
    <source>
        <strain evidence="9 10">P1976</strain>
    </source>
</reference>
<evidence type="ECO:0000313" key="10">
    <source>
        <dbReference type="Proteomes" id="UP000028582"/>
    </source>
</evidence>